<dbReference type="InterPro" id="IPR036852">
    <property type="entry name" value="Peptidase_S8/S53_dom_sf"/>
</dbReference>
<dbReference type="SUPFAM" id="SSF52025">
    <property type="entry name" value="PA domain"/>
    <property type="match status" value="1"/>
</dbReference>
<dbReference type="EMBL" id="JAVDDT010000008">
    <property type="protein sequence ID" value="MDQ2070613.1"/>
    <property type="molecule type" value="Genomic_DNA"/>
</dbReference>
<dbReference type="PRINTS" id="PR00723">
    <property type="entry name" value="SUBTILISIN"/>
</dbReference>
<gene>
    <name evidence="10" type="ORF">RBH19_12100</name>
</gene>
<evidence type="ECO:0000259" key="8">
    <source>
        <dbReference type="Pfam" id="PF02225"/>
    </source>
</evidence>
<name>A0ABU0W9M5_9GAMM</name>
<dbReference type="Pfam" id="PF05922">
    <property type="entry name" value="Inhibitor_I9"/>
    <property type="match status" value="1"/>
</dbReference>
<comment type="similarity">
    <text evidence="1 5">Belongs to the peptidase S8 family.</text>
</comment>
<feature type="domain" description="PA" evidence="8">
    <location>
        <begin position="438"/>
        <end position="512"/>
    </location>
</feature>
<reference evidence="10 11" key="1">
    <citation type="submission" date="2023-08" db="EMBL/GenBank/DDBJ databases">
        <title>Whole-genome sequencing of halo(alkali)philic microorganisms from hypersaline lakes.</title>
        <authorList>
            <person name="Sorokin D.Y."/>
            <person name="Abbas B."/>
            <person name="Merkel A.Y."/>
        </authorList>
    </citation>
    <scope>NUCLEOTIDE SEQUENCE [LARGE SCALE GENOMIC DNA]</scope>
    <source>
        <strain evidence="10 11">AB-CW4</strain>
    </source>
</reference>
<keyword evidence="11" id="KW-1185">Reference proteome</keyword>
<accession>A0ABU0W9M5</accession>
<comment type="caution">
    <text evidence="10">The sequence shown here is derived from an EMBL/GenBank/DDBJ whole genome shotgun (WGS) entry which is preliminary data.</text>
</comment>
<dbReference type="InterPro" id="IPR003137">
    <property type="entry name" value="PA_domain"/>
</dbReference>
<dbReference type="InterPro" id="IPR022398">
    <property type="entry name" value="Peptidase_S8_His-AS"/>
</dbReference>
<dbReference type="Gene3D" id="3.50.30.30">
    <property type="match status" value="1"/>
</dbReference>
<dbReference type="CDD" id="cd04818">
    <property type="entry name" value="PA_subtilisin_1"/>
    <property type="match status" value="1"/>
</dbReference>
<feature type="domain" description="Inhibitor I9" evidence="9">
    <location>
        <begin position="114"/>
        <end position="155"/>
    </location>
</feature>
<evidence type="ECO:0000256" key="4">
    <source>
        <dbReference type="ARBA" id="ARBA00022825"/>
    </source>
</evidence>
<keyword evidence="6" id="KW-0732">Signal</keyword>
<dbReference type="Pfam" id="PF02225">
    <property type="entry name" value="PA"/>
    <property type="match status" value="1"/>
</dbReference>
<feature type="chain" id="PRO_5045212422" evidence="6">
    <location>
        <begin position="23"/>
        <end position="1008"/>
    </location>
</feature>
<proteinExistence type="inferred from homology"/>
<keyword evidence="4 5" id="KW-0720">Serine protease</keyword>
<dbReference type="InterPro" id="IPR000209">
    <property type="entry name" value="Peptidase_S8/S53_dom"/>
</dbReference>
<keyword evidence="3 5" id="KW-0378">Hydrolase</keyword>
<evidence type="ECO:0000256" key="1">
    <source>
        <dbReference type="ARBA" id="ARBA00011073"/>
    </source>
</evidence>
<evidence type="ECO:0000313" key="11">
    <source>
        <dbReference type="Proteomes" id="UP001239019"/>
    </source>
</evidence>
<keyword evidence="2 5" id="KW-0645">Protease</keyword>
<dbReference type="PROSITE" id="PS51892">
    <property type="entry name" value="SUBTILASE"/>
    <property type="match status" value="1"/>
</dbReference>
<dbReference type="Gene3D" id="3.30.70.80">
    <property type="entry name" value="Peptidase S8 propeptide/proteinase inhibitor I9"/>
    <property type="match status" value="1"/>
</dbReference>
<dbReference type="InterPro" id="IPR037045">
    <property type="entry name" value="S8pro/Inhibitor_I9_sf"/>
</dbReference>
<feature type="domain" description="Peptidase S8/S53" evidence="7">
    <location>
        <begin position="183"/>
        <end position="626"/>
    </location>
</feature>
<evidence type="ECO:0000313" key="10">
    <source>
        <dbReference type="EMBL" id="MDQ2070613.1"/>
    </source>
</evidence>
<feature type="active site" description="Charge relay system" evidence="5">
    <location>
        <position position="254"/>
    </location>
</feature>
<dbReference type="InterPro" id="IPR023828">
    <property type="entry name" value="Peptidase_S8_Ser-AS"/>
</dbReference>
<evidence type="ECO:0000259" key="9">
    <source>
        <dbReference type="Pfam" id="PF05922"/>
    </source>
</evidence>
<dbReference type="Pfam" id="PF00082">
    <property type="entry name" value="Peptidase_S8"/>
    <property type="match status" value="1"/>
</dbReference>
<organism evidence="10 11">
    <name type="scientific">Natronospira bacteriovora</name>
    <dbReference type="NCBI Taxonomy" id="3069753"/>
    <lineage>
        <taxon>Bacteria</taxon>
        <taxon>Pseudomonadati</taxon>
        <taxon>Pseudomonadota</taxon>
        <taxon>Gammaproteobacteria</taxon>
        <taxon>Natronospirales</taxon>
        <taxon>Natronospiraceae</taxon>
        <taxon>Natronospira</taxon>
    </lineage>
</organism>
<feature type="active site" description="Charge relay system" evidence="5">
    <location>
        <position position="588"/>
    </location>
</feature>
<dbReference type="InterPro" id="IPR045051">
    <property type="entry name" value="SBT"/>
</dbReference>
<dbReference type="PROSITE" id="PS00138">
    <property type="entry name" value="SUBTILASE_SER"/>
    <property type="match status" value="1"/>
</dbReference>
<dbReference type="SUPFAM" id="SSF52743">
    <property type="entry name" value="Subtilisin-like"/>
    <property type="match status" value="1"/>
</dbReference>
<feature type="signal peptide" evidence="6">
    <location>
        <begin position="1"/>
        <end position="22"/>
    </location>
</feature>
<protein>
    <submittedName>
        <fullName evidence="10">S8 family serine peptidase</fullName>
    </submittedName>
</protein>
<evidence type="ECO:0000256" key="3">
    <source>
        <dbReference type="ARBA" id="ARBA00022801"/>
    </source>
</evidence>
<dbReference type="RefSeq" id="WP_306729108.1">
    <property type="nucleotide sequence ID" value="NZ_JAVDDT010000008.1"/>
</dbReference>
<dbReference type="InterPro" id="IPR015500">
    <property type="entry name" value="Peptidase_S8_subtilisin-rel"/>
</dbReference>
<evidence type="ECO:0000256" key="5">
    <source>
        <dbReference type="PROSITE-ProRule" id="PRU01240"/>
    </source>
</evidence>
<dbReference type="InterPro" id="IPR010259">
    <property type="entry name" value="S8pro/Inhibitor_I9"/>
</dbReference>
<evidence type="ECO:0000256" key="2">
    <source>
        <dbReference type="ARBA" id="ARBA00022670"/>
    </source>
</evidence>
<dbReference type="InterPro" id="IPR046450">
    <property type="entry name" value="PA_dom_sf"/>
</dbReference>
<dbReference type="Proteomes" id="UP001239019">
    <property type="component" value="Unassembled WGS sequence"/>
</dbReference>
<feature type="active site" description="Charge relay system" evidence="5">
    <location>
        <position position="192"/>
    </location>
</feature>
<sequence>MNCRHRFSVLLCLLTLAFAAQAEPVQVRHLLGEVSAEEISAGWETEQALYLVRLESPPLAAHQARQAALEKMDGGATAPLGLQSERSQNWLAHLDAERRDFLARAAEHLGRPLQPAYVYRLANHGFAAAMTPAEAEQLAHVPGVRAIQRDHELELATDAGPQWIGATSIWEGTAISGMEGFEGEGIVFAIIDTGINYSNPSFEDQGHSNPLGDGVFLGDCAAGEPYENYCNNKLIGVRGYSDIAGGDPVDTDGHGSHVAGTAAGNPVTLEVGDSQLEISGVAPRANIISYNACCTFSALNAAIEDIVADYDTLRNADPDVRMVANYSIGASTQVSPWERFDGTGFLNARAAGIFVAVAAGNTGPLEATLWTPAVAPWVATVANSSHDRRILEVVVSVTGPEPVPESLEGMEARVGEGPDVPDLDGEDAVWAGEADPGNELACDPFPGNAFDGAIAVVVRGECNFSDKVNHADDAGAIAVVVINNEPGPPVPMGMADAIDIPAVMISQEDGENVIDWLLEHDNATLGMESGGIVIDSDFGDRLNPSSSRGPATVAPGALAPDLAAPGTDILAAYGSNNEITWSFLTGTSMASPHVAGAAGLLMGVHPDWSEQEIQSAMMLTAHHELREWDGTDTTPYGVGAGRVDLERAARAPFLLDETAQNFEDANPAAGGDPASLNLASLDTSNCDNSCTLSRTIRSPGGGSFTVSFEVPDGLDVSVNVSNNSFAMAPGDVRDLEFSFDNIYDAESRFGYVVFEDDGDGPTVRMPIVLGNLFVNLEGIIQGLAQGRPADLILYREGDDGPEIAEVFSFIGSGGDVPFLLALNPAEHYPMVTVEAPGYEIAVADNNGEGWSPEAGETLDSETISLQRLPISVSPVTVEDVTRTSGRAVFNVGSNLWPFSYRADLYREGQLVAELERDVVTALDETTQVAIDLEDLACSSELTVELFVTQLGSNADNASGDIAFSTRSCFEGGGGIGCTAGDSNRLDPVIPVLFMLALIGLAGRLRRYE</sequence>
<dbReference type="PROSITE" id="PS00137">
    <property type="entry name" value="SUBTILASE_HIS"/>
    <property type="match status" value="1"/>
</dbReference>
<dbReference type="PANTHER" id="PTHR10795">
    <property type="entry name" value="PROPROTEIN CONVERTASE SUBTILISIN/KEXIN"/>
    <property type="match status" value="1"/>
</dbReference>
<evidence type="ECO:0000256" key="6">
    <source>
        <dbReference type="SAM" id="SignalP"/>
    </source>
</evidence>
<evidence type="ECO:0000259" key="7">
    <source>
        <dbReference type="Pfam" id="PF00082"/>
    </source>
</evidence>
<dbReference type="Gene3D" id="3.40.50.200">
    <property type="entry name" value="Peptidase S8/S53 domain"/>
    <property type="match status" value="1"/>
</dbReference>